<dbReference type="SUPFAM" id="SSF55144">
    <property type="entry name" value="LigT-like"/>
    <property type="match status" value="1"/>
</dbReference>
<dbReference type="AlphaFoldDB" id="V2XC09"/>
<dbReference type="HOGENOM" id="CLU_057212_1_0_1"/>
<keyword evidence="3" id="KW-0456">Lyase</keyword>
<dbReference type="OrthoDB" id="49151at2759"/>
<comment type="caution">
    <text evidence="8">The sequence shown here is derived from an EMBL/GenBank/DDBJ whole genome shotgun (WGS) entry which is preliminary data.</text>
</comment>
<dbReference type="KEGG" id="mrr:Moror_2876"/>
<dbReference type="GO" id="GO:0000175">
    <property type="term" value="F:3'-5'-RNA exonuclease activity"/>
    <property type="evidence" value="ECO:0007669"/>
    <property type="project" value="TreeGrafter"/>
</dbReference>
<sequence>MKRSNVLVDYEGSSEEELESKEPVKKRKLPALSSSMVVPVPVDDPSRHQGRTRCTPHVEGQWAVHVYVPVVVERSSHICQLLRQAFETAKESVPPLQSLSGLDTEQPPSKNFELHISLSRPVFVRGHQREEIKRCVRQIAQSNSPFRASFSSFSVFTNDEKTRSFLAVDIGGGFKELKILSGGLTPTLQTLRQKAYYSDPRFHASFAWALLDLPSAAGSQKLSKKDGDFVVLSEAAGTVCDEDIDIVTSVSLSTNFPRIPRFPDSLATTLNDRYKATLYSKSGIFDVRQVNVKIGKEIFSWTLRG</sequence>
<dbReference type="STRING" id="1381753.V2XC09"/>
<feature type="region of interest" description="Disordered" evidence="7">
    <location>
        <begin position="1"/>
        <end position="27"/>
    </location>
</feature>
<dbReference type="GO" id="GO:0034477">
    <property type="term" value="P:U6 snRNA 3'-end processing"/>
    <property type="evidence" value="ECO:0007669"/>
    <property type="project" value="InterPro"/>
</dbReference>
<keyword evidence="9" id="KW-1185">Reference proteome</keyword>
<dbReference type="GO" id="GO:0016829">
    <property type="term" value="F:lyase activity"/>
    <property type="evidence" value="ECO:0007669"/>
    <property type="project" value="UniProtKB-KW"/>
</dbReference>
<evidence type="ECO:0000256" key="6">
    <source>
        <dbReference type="ARBA" id="ARBA00030030"/>
    </source>
</evidence>
<dbReference type="Pfam" id="PF09749">
    <property type="entry name" value="HVSL"/>
    <property type="match status" value="1"/>
</dbReference>
<gene>
    <name evidence="8" type="ORF">Moror_2876</name>
</gene>
<proteinExistence type="predicted"/>
<evidence type="ECO:0000256" key="1">
    <source>
        <dbReference type="ARBA" id="ARBA00022722"/>
    </source>
</evidence>
<keyword evidence="4" id="KW-0539">Nucleus</keyword>
<dbReference type="PANTHER" id="PTHR13522:SF3">
    <property type="entry name" value="U6 SNRNA PHOSPHODIESTERASE 1"/>
    <property type="match status" value="1"/>
</dbReference>
<protein>
    <recommendedName>
        <fullName evidence="5">U6 snRNA phosphodiesterase 1</fullName>
    </recommendedName>
    <alternativeName>
        <fullName evidence="6">3'-5' RNA exonuclease USB1</fullName>
    </alternativeName>
</protein>
<evidence type="ECO:0000256" key="5">
    <source>
        <dbReference type="ARBA" id="ARBA00029543"/>
    </source>
</evidence>
<reference evidence="8 9" key="1">
    <citation type="journal article" date="2014" name="BMC Genomics">
        <title>Genome and secretome analysis of the hemibiotrophic fungal pathogen, Moniliophthora roreri, which causes frosty pod rot disease of cacao: mechanisms of the biotrophic and necrotrophic phases.</title>
        <authorList>
            <person name="Meinhardt L.W."/>
            <person name="Costa G.G.L."/>
            <person name="Thomazella D.P.T."/>
            <person name="Teixeira P.J.P.L."/>
            <person name="Carazzolle M.F."/>
            <person name="Schuster S.C."/>
            <person name="Carlson J.E."/>
            <person name="Guiltinan M.J."/>
            <person name="Mieczkowski P."/>
            <person name="Farmer A."/>
            <person name="Ramaraj T."/>
            <person name="Crozier J."/>
            <person name="Davis R.E."/>
            <person name="Shao J."/>
            <person name="Melnick R.L."/>
            <person name="Pereira G.A.G."/>
            <person name="Bailey B.A."/>
        </authorList>
    </citation>
    <scope>NUCLEOTIDE SEQUENCE [LARGE SCALE GENOMIC DNA]</scope>
    <source>
        <strain evidence="8 9">MCA 2997</strain>
    </source>
</reference>
<dbReference type="PANTHER" id="PTHR13522">
    <property type="entry name" value="U6 SNRNA PHOSPHODIESTERASE 1"/>
    <property type="match status" value="1"/>
</dbReference>
<evidence type="ECO:0000256" key="4">
    <source>
        <dbReference type="ARBA" id="ARBA00023242"/>
    </source>
</evidence>
<evidence type="ECO:0000256" key="3">
    <source>
        <dbReference type="ARBA" id="ARBA00023239"/>
    </source>
</evidence>
<dbReference type="InterPro" id="IPR009097">
    <property type="entry name" value="Cyclic_Pdiesterase"/>
</dbReference>
<dbReference type="EMBL" id="AWSO01000361">
    <property type="protein sequence ID" value="ESK91247.1"/>
    <property type="molecule type" value="Genomic_DNA"/>
</dbReference>
<dbReference type="Proteomes" id="UP000017559">
    <property type="component" value="Unassembled WGS sequence"/>
</dbReference>
<dbReference type="GO" id="GO:0005634">
    <property type="term" value="C:nucleus"/>
    <property type="evidence" value="ECO:0007669"/>
    <property type="project" value="TreeGrafter"/>
</dbReference>
<organism evidence="8 9">
    <name type="scientific">Moniliophthora roreri (strain MCA 2997)</name>
    <name type="common">Cocoa frosty pod rot fungus</name>
    <name type="synonym">Crinipellis roreri</name>
    <dbReference type="NCBI Taxonomy" id="1381753"/>
    <lineage>
        <taxon>Eukaryota</taxon>
        <taxon>Fungi</taxon>
        <taxon>Dikarya</taxon>
        <taxon>Basidiomycota</taxon>
        <taxon>Agaricomycotina</taxon>
        <taxon>Agaricomycetes</taxon>
        <taxon>Agaricomycetidae</taxon>
        <taxon>Agaricales</taxon>
        <taxon>Marasmiineae</taxon>
        <taxon>Marasmiaceae</taxon>
        <taxon>Moniliophthora</taxon>
    </lineage>
</organism>
<evidence type="ECO:0000256" key="7">
    <source>
        <dbReference type="SAM" id="MobiDB-lite"/>
    </source>
</evidence>
<name>V2XC09_MONRO</name>
<keyword evidence="2" id="KW-0378">Hydrolase</keyword>
<evidence type="ECO:0000313" key="8">
    <source>
        <dbReference type="EMBL" id="ESK91247.1"/>
    </source>
</evidence>
<keyword evidence="1" id="KW-0540">Nuclease</keyword>
<dbReference type="InterPro" id="IPR027521">
    <property type="entry name" value="Usb1"/>
</dbReference>
<dbReference type="Gene3D" id="3.90.1140.10">
    <property type="entry name" value="Cyclic phosphodiesterase"/>
    <property type="match status" value="1"/>
</dbReference>
<evidence type="ECO:0000313" key="9">
    <source>
        <dbReference type="Proteomes" id="UP000017559"/>
    </source>
</evidence>
<evidence type="ECO:0000256" key="2">
    <source>
        <dbReference type="ARBA" id="ARBA00022801"/>
    </source>
</evidence>
<accession>V2XC09</accession>